<keyword evidence="3" id="KW-1185">Reference proteome</keyword>
<dbReference type="InterPro" id="IPR017451">
    <property type="entry name" value="F-box-assoc_interact_dom"/>
</dbReference>
<dbReference type="SUPFAM" id="SSF81383">
    <property type="entry name" value="F-box domain"/>
    <property type="match status" value="1"/>
</dbReference>
<dbReference type="Pfam" id="PF00646">
    <property type="entry name" value="F-box"/>
    <property type="match status" value="1"/>
</dbReference>
<feature type="domain" description="F-box" evidence="1">
    <location>
        <begin position="1"/>
        <end position="47"/>
    </location>
</feature>
<organism evidence="2 3">
    <name type="scientific">Cardamine amara subsp. amara</name>
    <dbReference type="NCBI Taxonomy" id="228776"/>
    <lineage>
        <taxon>Eukaryota</taxon>
        <taxon>Viridiplantae</taxon>
        <taxon>Streptophyta</taxon>
        <taxon>Embryophyta</taxon>
        <taxon>Tracheophyta</taxon>
        <taxon>Spermatophyta</taxon>
        <taxon>Magnoliopsida</taxon>
        <taxon>eudicotyledons</taxon>
        <taxon>Gunneridae</taxon>
        <taxon>Pentapetalae</taxon>
        <taxon>rosids</taxon>
        <taxon>malvids</taxon>
        <taxon>Brassicales</taxon>
        <taxon>Brassicaceae</taxon>
        <taxon>Cardamineae</taxon>
        <taxon>Cardamine</taxon>
    </lineage>
</organism>
<dbReference type="InterPro" id="IPR006527">
    <property type="entry name" value="F-box-assoc_dom_typ1"/>
</dbReference>
<dbReference type="InterPro" id="IPR036047">
    <property type="entry name" value="F-box-like_dom_sf"/>
</dbReference>
<gene>
    <name evidence="2" type="ORF">V5N11_018790</name>
</gene>
<dbReference type="PANTHER" id="PTHR31672">
    <property type="entry name" value="BNACNNG10540D PROTEIN"/>
    <property type="match status" value="1"/>
</dbReference>
<sequence length="221" mass="25798">MTIQQFLPNDLVEEILCRVPATSLKRLRYTCKRWNRLLNNTRFISKHSDKAAKQFLVLMLTDNYVICPMSINLHGVVPSVELKNMLRLLDPYYNNLYQFEIAEVFHCDGLLLGTGRYGSTIVDWNPCTGQTRWIELRNVCKKKSRRFVLGYSQDNKSYSKSYKILTFKDDGEDSEIYEFNSDSWRSILDDGTSIIPGWSIFECSDHNVSLKGNTYWVAYEK</sequence>
<dbReference type="CDD" id="cd22157">
    <property type="entry name" value="F-box_AtFBW1-like"/>
    <property type="match status" value="1"/>
</dbReference>
<accession>A0ABD1A7X3</accession>
<evidence type="ECO:0000313" key="3">
    <source>
        <dbReference type="Proteomes" id="UP001558713"/>
    </source>
</evidence>
<dbReference type="Gene3D" id="1.20.1280.50">
    <property type="match status" value="1"/>
</dbReference>
<dbReference type="InterPro" id="IPR050796">
    <property type="entry name" value="SCF_F-box_component"/>
</dbReference>
<dbReference type="Pfam" id="PF07734">
    <property type="entry name" value="FBA_1"/>
    <property type="match status" value="1"/>
</dbReference>
<dbReference type="PROSITE" id="PS50181">
    <property type="entry name" value="FBOX"/>
    <property type="match status" value="1"/>
</dbReference>
<evidence type="ECO:0000259" key="1">
    <source>
        <dbReference type="PROSITE" id="PS50181"/>
    </source>
</evidence>
<protein>
    <submittedName>
        <fullName evidence="2">F-box/kelch-repeat protein</fullName>
    </submittedName>
</protein>
<name>A0ABD1A7X3_CARAN</name>
<comment type="caution">
    <text evidence="2">The sequence shown here is derived from an EMBL/GenBank/DDBJ whole genome shotgun (WGS) entry which is preliminary data.</text>
</comment>
<dbReference type="NCBIfam" id="TIGR01640">
    <property type="entry name" value="F_box_assoc_1"/>
    <property type="match status" value="1"/>
</dbReference>
<reference evidence="2 3" key="1">
    <citation type="submission" date="2024-04" db="EMBL/GenBank/DDBJ databases">
        <title>Genome assembly C_amara_ONT_v2.</title>
        <authorList>
            <person name="Yant L."/>
            <person name="Moore C."/>
            <person name="Slenker M."/>
        </authorList>
    </citation>
    <scope>NUCLEOTIDE SEQUENCE [LARGE SCALE GENOMIC DNA]</scope>
    <source>
        <tissue evidence="2">Leaf</tissue>
    </source>
</reference>
<dbReference type="Proteomes" id="UP001558713">
    <property type="component" value="Unassembled WGS sequence"/>
</dbReference>
<proteinExistence type="predicted"/>
<dbReference type="SMART" id="SM00256">
    <property type="entry name" value="FBOX"/>
    <property type="match status" value="1"/>
</dbReference>
<evidence type="ECO:0000313" key="2">
    <source>
        <dbReference type="EMBL" id="KAL1202673.1"/>
    </source>
</evidence>
<dbReference type="EMBL" id="JBANAX010000571">
    <property type="protein sequence ID" value="KAL1202673.1"/>
    <property type="molecule type" value="Genomic_DNA"/>
</dbReference>
<dbReference type="AlphaFoldDB" id="A0ABD1A7X3"/>
<dbReference type="PANTHER" id="PTHR31672:SF13">
    <property type="entry name" value="F-BOX PROTEIN CPR30-LIKE"/>
    <property type="match status" value="1"/>
</dbReference>
<dbReference type="InterPro" id="IPR001810">
    <property type="entry name" value="F-box_dom"/>
</dbReference>